<dbReference type="Proteomes" id="UP000306145">
    <property type="component" value="Unassembled WGS sequence"/>
</dbReference>
<feature type="coiled-coil region" evidence="10">
    <location>
        <begin position="149"/>
        <end position="176"/>
    </location>
</feature>
<evidence type="ECO:0000256" key="4">
    <source>
        <dbReference type="ARBA" id="ARBA00022553"/>
    </source>
</evidence>
<dbReference type="Gene3D" id="3.30.565.10">
    <property type="entry name" value="Histidine kinase-like ATPase, C-terminal domain"/>
    <property type="match status" value="1"/>
</dbReference>
<feature type="domain" description="Histidine kinase" evidence="13">
    <location>
        <begin position="300"/>
        <end position="514"/>
    </location>
</feature>
<keyword evidence="12" id="KW-0472">Membrane</keyword>
<evidence type="ECO:0000259" key="14">
    <source>
        <dbReference type="PROSITE" id="PS50885"/>
    </source>
</evidence>
<dbReference type="Pfam" id="PF00672">
    <property type="entry name" value="HAMP"/>
    <property type="match status" value="1"/>
</dbReference>
<evidence type="ECO:0000256" key="5">
    <source>
        <dbReference type="ARBA" id="ARBA00022679"/>
    </source>
</evidence>
<dbReference type="InterPro" id="IPR036890">
    <property type="entry name" value="HATPase_C_sf"/>
</dbReference>
<keyword evidence="16" id="KW-1185">Reference proteome</keyword>
<dbReference type="PANTHER" id="PTHR43304:SF1">
    <property type="entry name" value="PAC DOMAIN-CONTAINING PROTEIN"/>
    <property type="match status" value="1"/>
</dbReference>
<dbReference type="Pfam" id="PF00512">
    <property type="entry name" value="HisKA"/>
    <property type="match status" value="1"/>
</dbReference>
<dbReference type="InterPro" id="IPR007891">
    <property type="entry name" value="CHASE3"/>
</dbReference>
<dbReference type="PROSITE" id="PS50109">
    <property type="entry name" value="HIS_KIN"/>
    <property type="match status" value="1"/>
</dbReference>
<dbReference type="PROSITE" id="PS50885">
    <property type="entry name" value="HAMP"/>
    <property type="match status" value="1"/>
</dbReference>
<dbReference type="OrthoDB" id="9808408at2"/>
<comment type="subcellular location">
    <subcellularLocation>
        <location evidence="2">Cell membrane</location>
    </subcellularLocation>
</comment>
<dbReference type="InterPro" id="IPR003594">
    <property type="entry name" value="HATPase_dom"/>
</dbReference>
<feature type="compositionally biased region" description="Basic and acidic residues" evidence="11">
    <location>
        <begin position="554"/>
        <end position="578"/>
    </location>
</feature>
<evidence type="ECO:0000256" key="2">
    <source>
        <dbReference type="ARBA" id="ARBA00004236"/>
    </source>
</evidence>
<evidence type="ECO:0000313" key="16">
    <source>
        <dbReference type="Proteomes" id="UP000306145"/>
    </source>
</evidence>
<dbReference type="FunFam" id="3.30.565.10:FF:000006">
    <property type="entry name" value="Sensor histidine kinase WalK"/>
    <property type="match status" value="1"/>
</dbReference>
<reference evidence="15 16" key="1">
    <citation type="submission" date="2019-06" db="EMBL/GenBank/DDBJ databases">
        <title>Micromonospora ordensis sp. nov., isolated from deep marine sediment.</title>
        <authorList>
            <person name="Veyisoglu A."/>
            <person name="Carro L."/>
            <person name="Klenk H.-P."/>
            <person name="Sahin N."/>
        </authorList>
    </citation>
    <scope>NUCLEOTIDE SEQUENCE [LARGE SCALE GENOMIC DNA]</scope>
    <source>
        <strain evidence="15 16">S2509</strain>
    </source>
</reference>
<dbReference type="EMBL" id="VDFY01000194">
    <property type="protein sequence ID" value="TNH25872.1"/>
    <property type="molecule type" value="Genomic_DNA"/>
</dbReference>
<dbReference type="Pfam" id="PF05227">
    <property type="entry name" value="CHASE3"/>
    <property type="match status" value="1"/>
</dbReference>
<evidence type="ECO:0000256" key="1">
    <source>
        <dbReference type="ARBA" id="ARBA00000085"/>
    </source>
</evidence>
<feature type="coiled-coil region" evidence="10">
    <location>
        <begin position="252"/>
        <end position="297"/>
    </location>
</feature>
<evidence type="ECO:0000259" key="13">
    <source>
        <dbReference type="PROSITE" id="PS50109"/>
    </source>
</evidence>
<evidence type="ECO:0000256" key="11">
    <source>
        <dbReference type="SAM" id="MobiDB-lite"/>
    </source>
</evidence>
<dbReference type="InterPro" id="IPR052162">
    <property type="entry name" value="Sensor_kinase/Photoreceptor"/>
</dbReference>
<dbReference type="SMART" id="SM00304">
    <property type="entry name" value="HAMP"/>
    <property type="match status" value="1"/>
</dbReference>
<dbReference type="SUPFAM" id="SSF158472">
    <property type="entry name" value="HAMP domain-like"/>
    <property type="match status" value="1"/>
</dbReference>
<dbReference type="PANTHER" id="PTHR43304">
    <property type="entry name" value="PHYTOCHROME-LIKE PROTEIN CPH1"/>
    <property type="match status" value="1"/>
</dbReference>
<dbReference type="InterPro" id="IPR004358">
    <property type="entry name" value="Sig_transdc_His_kin-like_C"/>
</dbReference>
<keyword evidence="8 12" id="KW-1133">Transmembrane helix</keyword>
<dbReference type="InterPro" id="IPR003660">
    <property type="entry name" value="HAMP_dom"/>
</dbReference>
<dbReference type="GO" id="GO:0000155">
    <property type="term" value="F:phosphorelay sensor kinase activity"/>
    <property type="evidence" value="ECO:0007669"/>
    <property type="project" value="InterPro"/>
</dbReference>
<organism evidence="15 16">
    <name type="scientific">Micromonospora orduensis</name>
    <dbReference type="NCBI Taxonomy" id="1420891"/>
    <lineage>
        <taxon>Bacteria</taxon>
        <taxon>Bacillati</taxon>
        <taxon>Actinomycetota</taxon>
        <taxon>Actinomycetes</taxon>
        <taxon>Micromonosporales</taxon>
        <taxon>Micromonosporaceae</taxon>
        <taxon>Micromonospora</taxon>
    </lineage>
</organism>
<dbReference type="AlphaFoldDB" id="A0A5C4QFU2"/>
<dbReference type="GO" id="GO:0005886">
    <property type="term" value="C:plasma membrane"/>
    <property type="evidence" value="ECO:0007669"/>
    <property type="project" value="UniProtKB-SubCell"/>
</dbReference>
<feature type="compositionally biased region" description="Low complexity" evidence="11">
    <location>
        <begin position="519"/>
        <end position="550"/>
    </location>
</feature>
<feature type="domain" description="HAMP" evidence="14">
    <location>
        <begin position="212"/>
        <end position="264"/>
    </location>
</feature>
<dbReference type="SUPFAM" id="SSF55874">
    <property type="entry name" value="ATPase domain of HSP90 chaperone/DNA topoisomerase II/histidine kinase"/>
    <property type="match status" value="1"/>
</dbReference>
<sequence length="578" mass="63123">MTPVSGGWSLRRRVITLLTVVGVLLIGLATAEAAMAARNRTQIDAVLNQTGPLRVQSQELLNALLDQETAVRGYAVSGKPADLGPYREGLDQEKAVIASMGTLIGDYPQIGRELRTVQERVEQWRRSVAEPVITTTERSGTRAGQALVTDQARQQFDEVRASVSQLQEEILAARQQSADDVRNSSNVLVVLLIVAALVVVVAGAVLLISLDRMVIRPLTGLAGQVREVAEGDYQHRIATLGPPEFIRLGDDVDAMRQKIASDLAEVREARERIEWVNSQLQKQAEELTRSNRDLEQFAYVASHDLQEPLRKVASFCQLLQRRYAGQLDERADQYIAFAVDGAQRMQRLINDLLAFSRIGRLTTGFTEVDLNKVLSDVAGQTEAARQYADAELTWTEMPVIRGEEPLLTNLLANLVSNSIKFRRPDVPPKVHVSARLVGAEWEITCQDNGIGIEPEFADKIFVIFQRLHSKDAYPGTGIGLAIVKKIVEYHGGRVWVDTDVPEGTAIRFTLPALPEDVEAAAAAADAPEQSEPSAPDDAATPAEAPAGSPEQSADPDRPDRADGAPESGRTGDMRETVG</sequence>
<dbReference type="InterPro" id="IPR036097">
    <property type="entry name" value="HisK_dim/P_sf"/>
</dbReference>
<dbReference type="RefSeq" id="WP_139586396.1">
    <property type="nucleotide sequence ID" value="NZ_VDFY01000194.1"/>
</dbReference>
<feature type="region of interest" description="Disordered" evidence="11">
    <location>
        <begin position="519"/>
        <end position="578"/>
    </location>
</feature>
<keyword evidence="6 12" id="KW-0812">Transmembrane</keyword>
<evidence type="ECO:0000256" key="3">
    <source>
        <dbReference type="ARBA" id="ARBA00012438"/>
    </source>
</evidence>
<evidence type="ECO:0000256" key="6">
    <source>
        <dbReference type="ARBA" id="ARBA00022692"/>
    </source>
</evidence>
<proteinExistence type="predicted"/>
<dbReference type="InterPro" id="IPR005467">
    <property type="entry name" value="His_kinase_dom"/>
</dbReference>
<accession>A0A5C4QFU2</accession>
<dbReference type="CDD" id="cd00082">
    <property type="entry name" value="HisKA"/>
    <property type="match status" value="1"/>
</dbReference>
<dbReference type="SMART" id="SM00387">
    <property type="entry name" value="HATPase_c"/>
    <property type="match status" value="1"/>
</dbReference>
<feature type="transmembrane region" description="Helical" evidence="12">
    <location>
        <begin position="187"/>
        <end position="208"/>
    </location>
</feature>
<dbReference type="Gene3D" id="1.10.287.130">
    <property type="match status" value="1"/>
</dbReference>
<name>A0A5C4QFU2_9ACTN</name>
<dbReference type="PRINTS" id="PR00344">
    <property type="entry name" value="BCTRLSENSOR"/>
</dbReference>
<comment type="caution">
    <text evidence="15">The sequence shown here is derived from an EMBL/GenBank/DDBJ whole genome shotgun (WGS) entry which is preliminary data.</text>
</comment>
<keyword evidence="9" id="KW-0902">Two-component regulatory system</keyword>
<gene>
    <name evidence="15" type="ORF">FHG89_22470</name>
</gene>
<keyword evidence="7" id="KW-0418">Kinase</keyword>
<dbReference type="InterPro" id="IPR003661">
    <property type="entry name" value="HisK_dim/P_dom"/>
</dbReference>
<keyword evidence="10" id="KW-0175">Coiled coil</keyword>
<evidence type="ECO:0000256" key="12">
    <source>
        <dbReference type="SAM" id="Phobius"/>
    </source>
</evidence>
<dbReference type="EC" id="2.7.13.3" evidence="3"/>
<dbReference type="Pfam" id="PF02518">
    <property type="entry name" value="HATPase_c"/>
    <property type="match status" value="1"/>
</dbReference>
<dbReference type="SUPFAM" id="SSF47384">
    <property type="entry name" value="Homodimeric domain of signal transducing histidine kinase"/>
    <property type="match status" value="1"/>
</dbReference>
<evidence type="ECO:0000256" key="7">
    <source>
        <dbReference type="ARBA" id="ARBA00022777"/>
    </source>
</evidence>
<protein>
    <recommendedName>
        <fullName evidence="3">histidine kinase</fullName>
        <ecNumber evidence="3">2.7.13.3</ecNumber>
    </recommendedName>
</protein>
<keyword evidence="5" id="KW-0808">Transferase</keyword>
<keyword evidence="4" id="KW-0597">Phosphoprotein</keyword>
<evidence type="ECO:0000256" key="9">
    <source>
        <dbReference type="ARBA" id="ARBA00023012"/>
    </source>
</evidence>
<evidence type="ECO:0000256" key="8">
    <source>
        <dbReference type="ARBA" id="ARBA00022989"/>
    </source>
</evidence>
<dbReference type="CDD" id="cd06225">
    <property type="entry name" value="HAMP"/>
    <property type="match status" value="1"/>
</dbReference>
<dbReference type="SMART" id="SM00388">
    <property type="entry name" value="HisKA"/>
    <property type="match status" value="1"/>
</dbReference>
<evidence type="ECO:0000313" key="15">
    <source>
        <dbReference type="EMBL" id="TNH25872.1"/>
    </source>
</evidence>
<dbReference type="Gene3D" id="6.10.340.10">
    <property type="match status" value="1"/>
</dbReference>
<evidence type="ECO:0000256" key="10">
    <source>
        <dbReference type="SAM" id="Coils"/>
    </source>
</evidence>
<comment type="catalytic activity">
    <reaction evidence="1">
        <text>ATP + protein L-histidine = ADP + protein N-phospho-L-histidine.</text>
        <dbReference type="EC" id="2.7.13.3"/>
    </reaction>
</comment>